<proteinExistence type="predicted"/>
<sequence length="309" mass="35474">MTAFNLPPSDLLKHFDSDLQKFYCNVLAKELDVRNRRNTLKIRRALKEVVEAYKKEYGKDSSPSIRFNSPARRCAYVLKHSPCFTSAVAKHFLKLLRSNSLLLQRCLVGGELNLCCLGGGPASDAVAISKVISALHLPFWLQTKKTLKFKITIVDINEDWEITAKNVLDIMKGSDDFFGVKGMEMKFQFCQADLTYPFEAKVKQALKSADVVTMVFFLSAVNRCVEGEESLRMVQITPEPEIHWSEVRGTRWPRICKENYEKHEKWSCRVLPRFRKIHELQPDGRSGRYFGKLGTNLWTSPRRLPHSVS</sequence>
<dbReference type="EMBL" id="CAXIEN010000080">
    <property type="protein sequence ID" value="CAL1274717.1"/>
    <property type="molecule type" value="Genomic_DNA"/>
</dbReference>
<comment type="caution">
    <text evidence="1">The sequence shown here is derived from an EMBL/GenBank/DDBJ whole genome shotgun (WGS) entry which is preliminary data.</text>
</comment>
<name>A0AAV1ZSD8_9ARAC</name>
<keyword evidence="2" id="KW-1185">Reference proteome</keyword>
<dbReference type="Proteomes" id="UP001497382">
    <property type="component" value="Unassembled WGS sequence"/>
</dbReference>
<reference evidence="1 2" key="1">
    <citation type="submission" date="2024-04" db="EMBL/GenBank/DDBJ databases">
        <authorList>
            <person name="Rising A."/>
            <person name="Reimegard J."/>
            <person name="Sonavane S."/>
            <person name="Akerstrom W."/>
            <person name="Nylinder S."/>
            <person name="Hedman E."/>
            <person name="Kallberg Y."/>
        </authorList>
    </citation>
    <scope>NUCLEOTIDE SEQUENCE [LARGE SCALE GENOMIC DNA]</scope>
</reference>
<evidence type="ECO:0000313" key="1">
    <source>
        <dbReference type="EMBL" id="CAL1274717.1"/>
    </source>
</evidence>
<dbReference type="AlphaFoldDB" id="A0AAV1ZSD8"/>
<organism evidence="1 2">
    <name type="scientific">Larinioides sclopetarius</name>
    <dbReference type="NCBI Taxonomy" id="280406"/>
    <lineage>
        <taxon>Eukaryota</taxon>
        <taxon>Metazoa</taxon>
        <taxon>Ecdysozoa</taxon>
        <taxon>Arthropoda</taxon>
        <taxon>Chelicerata</taxon>
        <taxon>Arachnida</taxon>
        <taxon>Araneae</taxon>
        <taxon>Araneomorphae</taxon>
        <taxon>Entelegynae</taxon>
        <taxon>Araneoidea</taxon>
        <taxon>Araneidae</taxon>
        <taxon>Larinioides</taxon>
    </lineage>
</organism>
<accession>A0AAV1ZSD8</accession>
<dbReference type="Pfam" id="PF11312">
    <property type="entry name" value="Methyltransf_34"/>
    <property type="match status" value="1"/>
</dbReference>
<evidence type="ECO:0000313" key="2">
    <source>
        <dbReference type="Proteomes" id="UP001497382"/>
    </source>
</evidence>
<protein>
    <submittedName>
        <fullName evidence="1">Uncharacterized protein</fullName>
    </submittedName>
</protein>
<dbReference type="InterPro" id="IPR021463">
    <property type="entry name" value="Methyltransf_34"/>
</dbReference>
<gene>
    <name evidence="1" type="ORF">LARSCL_LOCUS7664</name>
</gene>